<evidence type="ECO:0000259" key="7">
    <source>
        <dbReference type="PROSITE" id="PS50988"/>
    </source>
</evidence>
<proteinExistence type="inferred from homology"/>
<dbReference type="EMBL" id="JACHLI010000043">
    <property type="protein sequence ID" value="MBB4867563.1"/>
    <property type="molecule type" value="Genomic_DNA"/>
</dbReference>
<dbReference type="SUPFAM" id="SSF53300">
    <property type="entry name" value="vWA-like"/>
    <property type="match status" value="1"/>
</dbReference>
<dbReference type="GO" id="GO:0005737">
    <property type="term" value="C:cytoplasm"/>
    <property type="evidence" value="ECO:0007669"/>
    <property type="project" value="UniProtKB-SubCell"/>
</dbReference>
<dbReference type="InterPro" id="IPR036465">
    <property type="entry name" value="vWFA_dom_sf"/>
</dbReference>
<comment type="caution">
    <text evidence="8">The sequence shown here is derived from an EMBL/GenBank/DDBJ whole genome shotgun (WGS) entry which is preliminary data.</text>
</comment>
<evidence type="ECO:0000256" key="6">
    <source>
        <dbReference type="ARBA" id="ARBA00023274"/>
    </source>
</evidence>
<keyword evidence="4" id="KW-0479">Metal-binding</keyword>
<dbReference type="GO" id="GO:0003723">
    <property type="term" value="F:RNA binding"/>
    <property type="evidence" value="ECO:0007669"/>
    <property type="project" value="UniProtKB-KW"/>
</dbReference>
<evidence type="ECO:0000256" key="2">
    <source>
        <dbReference type="ARBA" id="ARBA00007814"/>
    </source>
</evidence>
<comment type="similarity">
    <text evidence="2">Belongs to the Ro 60 kDa family.</text>
</comment>
<dbReference type="Gene3D" id="3.40.50.410">
    <property type="entry name" value="von Willebrand factor, type A domain"/>
    <property type="match status" value="1"/>
</dbReference>
<dbReference type="PROSITE" id="PS50988">
    <property type="entry name" value="TROVE"/>
    <property type="match status" value="1"/>
</dbReference>
<dbReference type="InterPro" id="IPR040322">
    <property type="entry name" value="TROVE2"/>
</dbReference>
<evidence type="ECO:0000256" key="5">
    <source>
        <dbReference type="ARBA" id="ARBA00022884"/>
    </source>
</evidence>
<comment type="subcellular location">
    <subcellularLocation>
        <location evidence="1">Cytoplasm</location>
    </subcellularLocation>
</comment>
<gene>
    <name evidence="8" type="ORF">HNP46_006477</name>
</gene>
<protein>
    <submittedName>
        <fullName evidence="8">60 kDa SS-A/Ro ribonucleoprotein</fullName>
    </submittedName>
</protein>
<dbReference type="SUPFAM" id="SSF140864">
    <property type="entry name" value="TROVE domain-like"/>
    <property type="match status" value="1"/>
</dbReference>
<dbReference type="Pfam" id="PF25045">
    <property type="entry name" value="vWA_Ro60"/>
    <property type="match status" value="1"/>
</dbReference>
<keyword evidence="5" id="KW-0694">RNA-binding</keyword>
<evidence type="ECO:0000256" key="1">
    <source>
        <dbReference type="ARBA" id="ARBA00004496"/>
    </source>
</evidence>
<dbReference type="GO" id="GO:1990904">
    <property type="term" value="C:ribonucleoprotein complex"/>
    <property type="evidence" value="ECO:0007669"/>
    <property type="project" value="UniProtKB-KW"/>
</dbReference>
<reference evidence="8 9" key="1">
    <citation type="submission" date="2020-08" db="EMBL/GenBank/DDBJ databases">
        <title>Functional genomics of gut bacteria from endangered species of beetles.</title>
        <authorList>
            <person name="Carlos-Shanley C."/>
        </authorList>
    </citation>
    <scope>NUCLEOTIDE SEQUENCE [LARGE SCALE GENOMIC DNA]</scope>
    <source>
        <strain evidence="8 9">S00179</strain>
    </source>
</reference>
<name>A0A7W7P408_PSENT</name>
<dbReference type="Proteomes" id="UP000566995">
    <property type="component" value="Unassembled WGS sequence"/>
</dbReference>
<sequence length="509" mass="56305">MANKALFSREIVRNHAGGASNAKTAEQALTQYAVTGTFNDGCYQTGEGQLNKVIELAQAVSDEFLAKLAVYSRTQGHMKDMPAMLLAMLTARGSDLVDVVFDRVIDNGKMLRNFVQIMRSGVVGRKSLGSKAKRLVKAAIARMDDYALWNASVGNEPSLVDVMKLAHPKARDEKRNALYGYLMGKPVDVAMLPVFIREYEQFVKGERAEAPLRVPFQKLTALPLKTSDWKRIAMNMKWEATRMNLNTFGRHGLYADRGVVGMIAERLSDRAEILRARVFPYQLMTTLLNIDDSVPVEIKQALGEALQVSLENVPKVEGNLVIAVDISRSMANPASGYRAGATTKVRCVDVAALVGAAMIKNNPTARLVLFNNGAREFKVNRDATVMVMAEDIRSMLNGGTNCGSVVRYLMQEKIKADHLVMISDNESWVGDTYHSQLSTLWAQYKRENKQARMINLDITPNEFSASDTGREDTLLVGGFSDEVFNVMARFLNKEVGVGGQVNVVHEVEL</sequence>
<accession>A0A7W7P408</accession>
<keyword evidence="6 8" id="KW-0687">Ribonucleoprotein</keyword>
<evidence type="ECO:0000256" key="3">
    <source>
        <dbReference type="ARBA" id="ARBA00022490"/>
    </source>
</evidence>
<dbReference type="RefSeq" id="WP_184597208.1">
    <property type="nucleotide sequence ID" value="NZ_JACHLI010000043.1"/>
</dbReference>
<dbReference type="GO" id="GO:0046872">
    <property type="term" value="F:metal ion binding"/>
    <property type="evidence" value="ECO:0007669"/>
    <property type="project" value="UniProtKB-KW"/>
</dbReference>
<organism evidence="8 9">
    <name type="scientific">Pseudomonas nitroreducens</name>
    <dbReference type="NCBI Taxonomy" id="46680"/>
    <lineage>
        <taxon>Bacteria</taxon>
        <taxon>Pseudomonadati</taxon>
        <taxon>Pseudomonadota</taxon>
        <taxon>Gammaproteobacteria</taxon>
        <taxon>Pseudomonadales</taxon>
        <taxon>Pseudomonadaceae</taxon>
        <taxon>Pseudomonas</taxon>
    </lineage>
</organism>
<dbReference type="PANTHER" id="PTHR14202:SF0">
    <property type="entry name" value="RNA-BINDING PROTEIN RO60"/>
    <property type="match status" value="1"/>
</dbReference>
<dbReference type="InterPro" id="IPR008858">
    <property type="entry name" value="TROVE_dom"/>
</dbReference>
<dbReference type="InterPro" id="IPR056800">
    <property type="entry name" value="vWA_Ro60"/>
</dbReference>
<evidence type="ECO:0000313" key="9">
    <source>
        <dbReference type="Proteomes" id="UP000566995"/>
    </source>
</evidence>
<feature type="domain" description="TROVE" evidence="7">
    <location>
        <begin position="12"/>
        <end position="318"/>
    </location>
</feature>
<evidence type="ECO:0000313" key="8">
    <source>
        <dbReference type="EMBL" id="MBB4867563.1"/>
    </source>
</evidence>
<dbReference type="InterPro" id="IPR037214">
    <property type="entry name" value="TROVE_dom_sf"/>
</dbReference>
<dbReference type="PANTHER" id="PTHR14202">
    <property type="entry name" value="60 KDA RIBONUCLEOPROTEIN SSA/RO"/>
    <property type="match status" value="1"/>
</dbReference>
<dbReference type="AlphaFoldDB" id="A0A7W7P408"/>
<evidence type="ECO:0000256" key="4">
    <source>
        <dbReference type="ARBA" id="ARBA00022723"/>
    </source>
</evidence>
<keyword evidence="3" id="KW-0963">Cytoplasm</keyword>